<sequence length="289" mass="32907">MSIQLVAMSQLDEALGSQDDWTGLTDAASRRKRQNRLNVRAYRRRKALEARNNQAATSTVEQIPVKVKDPTVACWVEDQQTIINIPISVVDTTFGTTQKPLLTTAHENSLTRAEQTPHKIIFPLCPDHLITLLQYNVLRAGITNRKLLSPVITVTSCSSDSLHVLPEPSLPNALPPSLYPTHLQRTIPHEDWVDIIPHPRWRDNLILALGTFDEDELWSDTIGGLFEGFPQSEIEHRGVIVWSPPWDVSGWEITEGFWNKWKWLLTGCEDMLVATNYWRAKRGEYPLVF</sequence>
<dbReference type="OrthoDB" id="2245989at2759"/>
<dbReference type="GeneID" id="8098797"/>
<dbReference type="CDD" id="cd14688">
    <property type="entry name" value="bZIP_YAP"/>
    <property type="match status" value="1"/>
</dbReference>
<dbReference type="EMBL" id="EQ962660">
    <property type="protein sequence ID" value="EED12139.1"/>
    <property type="molecule type" value="Genomic_DNA"/>
</dbReference>
<dbReference type="STRING" id="441959.B8MS81"/>
<dbReference type="InterPro" id="IPR021833">
    <property type="entry name" value="DUF3425"/>
</dbReference>
<evidence type="ECO:0000313" key="1">
    <source>
        <dbReference type="EMBL" id="EED12139.1"/>
    </source>
</evidence>
<reference evidence="2" key="1">
    <citation type="journal article" date="2015" name="Genome Announc.">
        <title>Genome sequence of the AIDS-associated pathogen Penicillium marneffei (ATCC18224) and its near taxonomic relative Talaromyces stipitatus (ATCC10500).</title>
        <authorList>
            <person name="Nierman W.C."/>
            <person name="Fedorova-Abrams N.D."/>
            <person name="Andrianopoulos A."/>
        </authorList>
    </citation>
    <scope>NUCLEOTIDE SEQUENCE [LARGE SCALE GENOMIC DNA]</scope>
    <source>
        <strain evidence="2">ATCC 10500 / CBS 375.48 / QM 6759 / NRRL 1006</strain>
    </source>
</reference>
<name>B8MS81_TALSN</name>
<dbReference type="Proteomes" id="UP000001745">
    <property type="component" value="Unassembled WGS sequence"/>
</dbReference>
<dbReference type="PANTHER" id="PTHR38116">
    <property type="entry name" value="CHROMOSOME 7, WHOLE GENOME SHOTGUN SEQUENCE"/>
    <property type="match status" value="1"/>
</dbReference>
<dbReference type="AlphaFoldDB" id="B8MS81"/>
<accession>B8MS81</accession>
<evidence type="ECO:0000313" key="2">
    <source>
        <dbReference type="Proteomes" id="UP000001745"/>
    </source>
</evidence>
<dbReference type="VEuPathDB" id="FungiDB:TSTA_002060"/>
<dbReference type="HOGENOM" id="CLU_033726_0_1_1"/>
<dbReference type="InParanoid" id="B8MS81"/>
<protein>
    <recommendedName>
        <fullName evidence="3">BZIP domain-containing protein</fullName>
    </recommendedName>
</protein>
<dbReference type="PhylomeDB" id="B8MS81"/>
<gene>
    <name evidence="1" type="ORF">TSTA_002060</name>
</gene>
<dbReference type="PANTHER" id="PTHR38116:SF1">
    <property type="entry name" value="BZIP DOMAIN-CONTAINING PROTEIN"/>
    <property type="match status" value="1"/>
</dbReference>
<dbReference type="Pfam" id="PF11905">
    <property type="entry name" value="DUF3425"/>
    <property type="match status" value="1"/>
</dbReference>
<dbReference type="RefSeq" id="XP_002487793.1">
    <property type="nucleotide sequence ID" value="XM_002487748.1"/>
</dbReference>
<evidence type="ECO:0008006" key="3">
    <source>
        <dbReference type="Google" id="ProtNLM"/>
    </source>
</evidence>
<dbReference type="eggNOG" id="ENOG502SMKX">
    <property type="taxonomic scope" value="Eukaryota"/>
</dbReference>
<proteinExistence type="predicted"/>
<organism evidence="1 2">
    <name type="scientific">Talaromyces stipitatus (strain ATCC 10500 / CBS 375.48 / QM 6759 / NRRL 1006)</name>
    <name type="common">Penicillium stipitatum</name>
    <dbReference type="NCBI Taxonomy" id="441959"/>
    <lineage>
        <taxon>Eukaryota</taxon>
        <taxon>Fungi</taxon>
        <taxon>Dikarya</taxon>
        <taxon>Ascomycota</taxon>
        <taxon>Pezizomycotina</taxon>
        <taxon>Eurotiomycetes</taxon>
        <taxon>Eurotiomycetidae</taxon>
        <taxon>Eurotiales</taxon>
        <taxon>Trichocomaceae</taxon>
        <taxon>Talaromyces</taxon>
        <taxon>Talaromyces sect. Talaromyces</taxon>
    </lineage>
</organism>
<dbReference type="OMA" id="LWADCIG"/>
<keyword evidence="2" id="KW-1185">Reference proteome</keyword>